<dbReference type="InterPro" id="IPR010982">
    <property type="entry name" value="Lambda_DNA-bd_dom_sf"/>
</dbReference>
<dbReference type="Pfam" id="PF13377">
    <property type="entry name" value="Peripla_BP_3"/>
    <property type="match status" value="1"/>
</dbReference>
<reference evidence="5 6" key="2">
    <citation type="submission" date="2014-09" db="EMBL/GenBank/DDBJ databases">
        <authorList>
            <consortium name="NBRP consortium"/>
            <person name="Sawabe T."/>
            <person name="Meirelles P."/>
            <person name="Nakanishi M."/>
            <person name="Sayaka M."/>
            <person name="Hattori M."/>
            <person name="Ohkuma M."/>
        </authorList>
    </citation>
    <scope>NUCLEOTIDE SEQUENCE [LARGE SCALE GENOMIC DNA]</scope>
    <source>
        <strain evidence="5 6">JCM 19240</strain>
    </source>
</reference>
<evidence type="ECO:0000313" key="5">
    <source>
        <dbReference type="EMBL" id="GAL31954.1"/>
    </source>
</evidence>
<keyword evidence="3" id="KW-0804">Transcription</keyword>
<dbReference type="InterPro" id="IPR028082">
    <property type="entry name" value="Peripla_BP_I"/>
</dbReference>
<evidence type="ECO:0000256" key="2">
    <source>
        <dbReference type="ARBA" id="ARBA00023125"/>
    </source>
</evidence>
<feature type="domain" description="HTH lacI-type" evidence="4">
    <location>
        <begin position="2"/>
        <end position="56"/>
    </location>
</feature>
<dbReference type="GO" id="GO:0000976">
    <property type="term" value="F:transcription cis-regulatory region binding"/>
    <property type="evidence" value="ECO:0007669"/>
    <property type="project" value="TreeGrafter"/>
</dbReference>
<dbReference type="Pfam" id="PF00356">
    <property type="entry name" value="LacI"/>
    <property type="match status" value="1"/>
</dbReference>
<dbReference type="AlphaFoldDB" id="A0A090SZU1"/>
<gene>
    <name evidence="5" type="ORF">JCM19240_5385</name>
</gene>
<dbReference type="GO" id="GO:0003700">
    <property type="term" value="F:DNA-binding transcription factor activity"/>
    <property type="evidence" value="ECO:0007669"/>
    <property type="project" value="TreeGrafter"/>
</dbReference>
<evidence type="ECO:0000313" key="6">
    <source>
        <dbReference type="Proteomes" id="UP000029224"/>
    </source>
</evidence>
<dbReference type="Gene3D" id="3.40.50.2300">
    <property type="match status" value="2"/>
</dbReference>
<dbReference type="CDD" id="cd01392">
    <property type="entry name" value="HTH_LacI"/>
    <property type="match status" value="1"/>
</dbReference>
<accession>A0A090SZU1</accession>
<dbReference type="Gene3D" id="1.10.260.40">
    <property type="entry name" value="lambda repressor-like DNA-binding domains"/>
    <property type="match status" value="1"/>
</dbReference>
<dbReference type="InterPro" id="IPR000843">
    <property type="entry name" value="HTH_LacI"/>
</dbReference>
<sequence>MSTIVDVSKLAGVSKATVSRVINGTGQVKQSTKDSVFAAMEELGYRPNRTAQALATNKTDTIALVLSNYDSARWGTLLHQVSIQVQQAGKTLTVIDGMNDPQHEYEVIRQSEGQCDAILLYSRTLTDDHIQELESKLSTPLVVLNRVSTKGNYHSVSIDQFQLIHTAMQHLISNGHKSIACITGPIDNPTGKARIEGYKHALHASKLPYNPSLVQSGDYHIRSGYETCQKLMGLSVKFTAIIAFNDNMALGAIKALAEQGISVPDQVSIIGVDNDPHGEFSTPELSTVELPIEEMAKHAVKLALQLRDEALPYEPKIFQGNLLNRNSVIPFHANKAWLSF</sequence>
<evidence type="ECO:0000256" key="1">
    <source>
        <dbReference type="ARBA" id="ARBA00023015"/>
    </source>
</evidence>
<dbReference type="OrthoDB" id="9798934at2"/>
<dbReference type="EMBL" id="BBMT01000001">
    <property type="protein sequence ID" value="GAL31954.1"/>
    <property type="molecule type" value="Genomic_DNA"/>
</dbReference>
<name>A0A090SZU1_9VIBR</name>
<dbReference type="InterPro" id="IPR046335">
    <property type="entry name" value="LacI/GalR-like_sensor"/>
</dbReference>
<comment type="caution">
    <text evidence="5">The sequence shown here is derived from an EMBL/GenBank/DDBJ whole genome shotgun (WGS) entry which is preliminary data.</text>
</comment>
<keyword evidence="2" id="KW-0238">DNA-binding</keyword>
<protein>
    <submittedName>
        <fullName evidence="5">Transcriptional regulator LacI family</fullName>
    </submittedName>
</protein>
<dbReference type="PANTHER" id="PTHR30146:SF67">
    <property type="entry name" value="HTH-TYPE TRANSCRIPTIONAL REGULATOR ASCG"/>
    <property type="match status" value="1"/>
</dbReference>
<proteinExistence type="predicted"/>
<evidence type="ECO:0000256" key="3">
    <source>
        <dbReference type="ARBA" id="ARBA00023163"/>
    </source>
</evidence>
<dbReference type="Proteomes" id="UP000029224">
    <property type="component" value="Unassembled WGS sequence"/>
</dbReference>
<dbReference type="PROSITE" id="PS50932">
    <property type="entry name" value="HTH_LACI_2"/>
    <property type="match status" value="1"/>
</dbReference>
<keyword evidence="6" id="KW-1185">Reference proteome</keyword>
<evidence type="ECO:0000259" key="4">
    <source>
        <dbReference type="PROSITE" id="PS50932"/>
    </source>
</evidence>
<dbReference type="PANTHER" id="PTHR30146">
    <property type="entry name" value="LACI-RELATED TRANSCRIPTIONAL REPRESSOR"/>
    <property type="match status" value="1"/>
</dbReference>
<keyword evidence="1" id="KW-0805">Transcription regulation</keyword>
<reference evidence="5 6" key="1">
    <citation type="submission" date="2014-09" db="EMBL/GenBank/DDBJ databases">
        <title>Vibrio maritimus JCM 19240. (C210) whole genome shotgun sequence.</title>
        <authorList>
            <person name="Sawabe T."/>
            <person name="Meirelles P."/>
            <person name="Nakanishi M."/>
            <person name="Sayaka M."/>
            <person name="Hattori M."/>
            <person name="Ohkuma M."/>
        </authorList>
    </citation>
    <scope>NUCLEOTIDE SEQUENCE [LARGE SCALE GENOMIC DNA]</scope>
    <source>
        <strain evidence="5 6">JCM 19240</strain>
    </source>
</reference>
<dbReference type="PRINTS" id="PR00036">
    <property type="entry name" value="HTHLACI"/>
</dbReference>
<dbReference type="SUPFAM" id="SSF53822">
    <property type="entry name" value="Periplasmic binding protein-like I"/>
    <property type="match status" value="1"/>
</dbReference>
<dbReference type="SUPFAM" id="SSF47413">
    <property type="entry name" value="lambda repressor-like DNA-binding domains"/>
    <property type="match status" value="1"/>
</dbReference>
<dbReference type="SMART" id="SM00354">
    <property type="entry name" value="HTH_LACI"/>
    <property type="match status" value="1"/>
</dbReference>
<organism evidence="5 6">
    <name type="scientific">Vibrio maritimus</name>
    <dbReference type="NCBI Taxonomy" id="990268"/>
    <lineage>
        <taxon>Bacteria</taxon>
        <taxon>Pseudomonadati</taxon>
        <taxon>Pseudomonadota</taxon>
        <taxon>Gammaproteobacteria</taxon>
        <taxon>Vibrionales</taxon>
        <taxon>Vibrionaceae</taxon>
        <taxon>Vibrio</taxon>
    </lineage>
</organism>